<dbReference type="PANTHER" id="PTHR23416">
    <property type="entry name" value="SIALIC ACID SYNTHASE-RELATED"/>
    <property type="match status" value="1"/>
</dbReference>
<dbReference type="InterPro" id="IPR011004">
    <property type="entry name" value="Trimer_LpxA-like_sf"/>
</dbReference>
<sequence>MKQFIKRLLLGFFEKINLVHLIYLLNEKQAKRNIQLSITDLGATFYPEAVVSNSLDKSRIVVGKGTHIRGMLNIFKYGGKIVIGENCYIGDHTRIWSGESITIGNFVQISHNVNIMDTNAHELEAIERAERWMDLVHNGHWADKGNVHTAPIIIDDYAWISLNAVILKGVTIGKGAIVAAGAVVTKNVEPFTMVAGNPASFIKTLPQQ</sequence>
<reference evidence="4" key="1">
    <citation type="submission" date="2016-10" db="EMBL/GenBank/DDBJ databases">
        <authorList>
            <person name="Varghese N."/>
            <person name="Submissions S."/>
        </authorList>
    </citation>
    <scope>NUCLEOTIDE SEQUENCE [LARGE SCALE GENOMIC DNA]</scope>
    <source>
        <strain evidence="4">Gh-67</strain>
    </source>
</reference>
<dbReference type="InterPro" id="IPR001451">
    <property type="entry name" value="Hexapep"/>
</dbReference>
<dbReference type="Pfam" id="PF00132">
    <property type="entry name" value="Hexapep"/>
    <property type="match status" value="1"/>
</dbReference>
<keyword evidence="4" id="KW-1185">Reference proteome</keyword>
<protein>
    <submittedName>
        <fullName evidence="3">Transferase hexapeptide (Six repeat-containing protein)</fullName>
    </submittedName>
</protein>
<dbReference type="Proteomes" id="UP000199705">
    <property type="component" value="Unassembled WGS sequence"/>
</dbReference>
<dbReference type="GO" id="GO:0008374">
    <property type="term" value="F:O-acyltransferase activity"/>
    <property type="evidence" value="ECO:0007669"/>
    <property type="project" value="TreeGrafter"/>
</dbReference>
<organism evidence="3 4">
    <name type="scientific">Mucilaginibacter gossypii</name>
    <dbReference type="NCBI Taxonomy" id="551996"/>
    <lineage>
        <taxon>Bacteria</taxon>
        <taxon>Pseudomonadati</taxon>
        <taxon>Bacteroidota</taxon>
        <taxon>Sphingobacteriia</taxon>
        <taxon>Sphingobacteriales</taxon>
        <taxon>Sphingobacteriaceae</taxon>
        <taxon>Mucilaginibacter</taxon>
    </lineage>
</organism>
<dbReference type="InterPro" id="IPR051159">
    <property type="entry name" value="Hexapeptide_acetyltransf"/>
</dbReference>
<gene>
    <name evidence="3" type="ORF">SAMN05192573_117105</name>
</gene>
<evidence type="ECO:0000313" key="3">
    <source>
        <dbReference type="EMBL" id="SDI22216.1"/>
    </source>
</evidence>
<dbReference type="PANTHER" id="PTHR23416:SF23">
    <property type="entry name" value="ACETYLTRANSFERASE C18B11.09C-RELATED"/>
    <property type="match status" value="1"/>
</dbReference>
<dbReference type="CDD" id="cd04647">
    <property type="entry name" value="LbH_MAT_like"/>
    <property type="match status" value="1"/>
</dbReference>
<comment type="similarity">
    <text evidence="1">Belongs to the transferase hexapeptide repeat family.</text>
</comment>
<evidence type="ECO:0000313" key="4">
    <source>
        <dbReference type="Proteomes" id="UP000199705"/>
    </source>
</evidence>
<evidence type="ECO:0000256" key="2">
    <source>
        <dbReference type="ARBA" id="ARBA00022679"/>
    </source>
</evidence>
<dbReference type="Gene3D" id="2.160.10.10">
    <property type="entry name" value="Hexapeptide repeat proteins"/>
    <property type="match status" value="1"/>
</dbReference>
<dbReference type="SUPFAM" id="SSF51161">
    <property type="entry name" value="Trimeric LpxA-like enzymes"/>
    <property type="match status" value="1"/>
</dbReference>
<accession>A0A1G8ITL4</accession>
<keyword evidence="2 3" id="KW-0808">Transferase</keyword>
<dbReference type="AlphaFoldDB" id="A0A1G8ITL4"/>
<dbReference type="GO" id="GO:0005829">
    <property type="term" value="C:cytosol"/>
    <property type="evidence" value="ECO:0007669"/>
    <property type="project" value="TreeGrafter"/>
</dbReference>
<proteinExistence type="inferred from homology"/>
<evidence type="ECO:0000256" key="1">
    <source>
        <dbReference type="ARBA" id="ARBA00007274"/>
    </source>
</evidence>
<dbReference type="STRING" id="551996.SAMN05192573_117105"/>
<name>A0A1G8ITL4_9SPHI</name>
<dbReference type="EMBL" id="FNCG01000017">
    <property type="protein sequence ID" value="SDI22216.1"/>
    <property type="molecule type" value="Genomic_DNA"/>
</dbReference>